<evidence type="ECO:0000256" key="12">
    <source>
        <dbReference type="SAM" id="SignalP"/>
    </source>
</evidence>
<dbReference type="InterPro" id="IPR013785">
    <property type="entry name" value="Aldolase_TIM"/>
</dbReference>
<dbReference type="PANTHER" id="PTHR21139">
    <property type="entry name" value="TRIOSEPHOSPHATE ISOMERASE"/>
    <property type="match status" value="1"/>
</dbReference>
<comment type="subunit">
    <text evidence="4">Homodimer.</text>
</comment>
<dbReference type="UniPathway" id="UPA00138"/>
<reference evidence="13" key="1">
    <citation type="submission" date="2021-01" db="EMBL/GenBank/DDBJ databases">
        <authorList>
            <person name="Corre E."/>
            <person name="Pelletier E."/>
            <person name="Niang G."/>
            <person name="Scheremetjew M."/>
            <person name="Finn R."/>
            <person name="Kale V."/>
            <person name="Holt S."/>
            <person name="Cochrane G."/>
            <person name="Meng A."/>
            <person name="Brown T."/>
            <person name="Cohen L."/>
        </authorList>
    </citation>
    <scope>NUCLEOTIDE SEQUENCE</scope>
    <source>
        <strain evidence="13">CCMP1661</strain>
    </source>
</reference>
<keyword evidence="8 11" id="KW-0413">Isomerase</keyword>
<dbReference type="InterPro" id="IPR022896">
    <property type="entry name" value="TrioseP_Isoase_bac/euk"/>
</dbReference>
<comment type="catalytic activity">
    <reaction evidence="9">
        <text>D-glyceraldehyde 3-phosphate = dihydroxyacetone phosphate</text>
        <dbReference type="Rhea" id="RHEA:18585"/>
        <dbReference type="ChEBI" id="CHEBI:57642"/>
        <dbReference type="ChEBI" id="CHEBI:59776"/>
        <dbReference type="EC" id="5.3.1.1"/>
    </reaction>
    <physiologicalReaction direction="left-to-right" evidence="9">
        <dbReference type="Rhea" id="RHEA:18586"/>
    </physiologicalReaction>
</comment>
<protein>
    <recommendedName>
        <fullName evidence="11">Triosephosphate isomerase</fullName>
        <ecNumber evidence="11">5.3.1.1</ecNumber>
    </recommendedName>
</protein>
<dbReference type="InterPro" id="IPR035990">
    <property type="entry name" value="TIM_sf"/>
</dbReference>
<dbReference type="GO" id="GO:0006096">
    <property type="term" value="P:glycolytic process"/>
    <property type="evidence" value="ECO:0007669"/>
    <property type="project" value="UniProtKB-UniPathway"/>
</dbReference>
<evidence type="ECO:0000313" key="13">
    <source>
        <dbReference type="EMBL" id="CAD9869584.1"/>
    </source>
</evidence>
<evidence type="ECO:0000256" key="2">
    <source>
        <dbReference type="ARBA" id="ARBA00004742"/>
    </source>
</evidence>
<evidence type="ECO:0000256" key="5">
    <source>
        <dbReference type="ARBA" id="ARBA00022432"/>
    </source>
</evidence>
<sequence length="292" mass="31111">MKGLVLACLTGAAVISTVSAFFGSPLSYTSAMRSSTQLSMADRVPFICGNWKMNPTTLEEAKALAEGVKSGCDGSAAEVAIFTPHPFLYPVGKILDGSTVKYGGETVFFEDKGAYTGAVSASMLKTVGCEYVLAGHSERRVLFKTDDSAISRKVRKILDSGMKPVLCIGESREEYEANLNKEICCIQLAKDLAGVSAEEMKLVTIAYEPVWAIGTGLTATPEIAQNVHAYIRSWVAGKYGQEVADEVRIQYGGSVTPETVDELMACPDIDGALVGGASLDAAKFSRIVNFES</sequence>
<feature type="signal peptide" evidence="12">
    <location>
        <begin position="1"/>
        <end position="20"/>
    </location>
</feature>
<dbReference type="Gene3D" id="3.20.20.70">
    <property type="entry name" value="Aldolase class I"/>
    <property type="match status" value="1"/>
</dbReference>
<organism evidence="13">
    <name type="scientific">Fibrocapsa japonica</name>
    <dbReference type="NCBI Taxonomy" id="94617"/>
    <lineage>
        <taxon>Eukaryota</taxon>
        <taxon>Sar</taxon>
        <taxon>Stramenopiles</taxon>
        <taxon>Ochrophyta</taxon>
        <taxon>Raphidophyceae</taxon>
        <taxon>Chattonellales</taxon>
        <taxon>Chattonellaceae</taxon>
        <taxon>Fibrocapsa</taxon>
    </lineage>
</organism>
<evidence type="ECO:0000256" key="10">
    <source>
        <dbReference type="ARBA" id="ARBA00056661"/>
    </source>
</evidence>
<name>A0A7S2XYZ2_9STRA</name>
<keyword evidence="5 11" id="KW-0312">Gluconeogenesis</keyword>
<dbReference type="GO" id="GO:0004807">
    <property type="term" value="F:triose-phosphate isomerase activity"/>
    <property type="evidence" value="ECO:0007669"/>
    <property type="project" value="UniProtKB-EC"/>
</dbReference>
<dbReference type="PROSITE" id="PS00171">
    <property type="entry name" value="TIM_1"/>
    <property type="match status" value="1"/>
</dbReference>
<keyword evidence="12" id="KW-0732">Signal</keyword>
<dbReference type="HAMAP" id="MF_00147_B">
    <property type="entry name" value="TIM_B"/>
    <property type="match status" value="1"/>
</dbReference>
<evidence type="ECO:0000256" key="6">
    <source>
        <dbReference type="ARBA" id="ARBA00022490"/>
    </source>
</evidence>
<dbReference type="PANTHER" id="PTHR21139:SF42">
    <property type="entry name" value="TRIOSEPHOSPHATE ISOMERASE"/>
    <property type="match status" value="1"/>
</dbReference>
<evidence type="ECO:0000256" key="7">
    <source>
        <dbReference type="ARBA" id="ARBA00023152"/>
    </source>
</evidence>
<comment type="similarity">
    <text evidence="3 11">Belongs to the triosephosphate isomerase family.</text>
</comment>
<dbReference type="EMBL" id="HBHR01018273">
    <property type="protein sequence ID" value="CAD9869584.1"/>
    <property type="molecule type" value="Transcribed_RNA"/>
</dbReference>
<dbReference type="UniPathway" id="UPA00109">
    <property type="reaction ID" value="UER00189"/>
</dbReference>
<dbReference type="AlphaFoldDB" id="A0A7S2XYZ2"/>
<evidence type="ECO:0000256" key="1">
    <source>
        <dbReference type="ARBA" id="ARBA00004680"/>
    </source>
</evidence>
<dbReference type="FunFam" id="3.20.20.70:FF:000016">
    <property type="entry name" value="Triosephosphate isomerase"/>
    <property type="match status" value="1"/>
</dbReference>
<dbReference type="GO" id="GO:0046166">
    <property type="term" value="P:glyceraldehyde-3-phosphate biosynthetic process"/>
    <property type="evidence" value="ECO:0007669"/>
    <property type="project" value="TreeGrafter"/>
</dbReference>
<dbReference type="SUPFAM" id="SSF51351">
    <property type="entry name" value="Triosephosphate isomerase (TIM)"/>
    <property type="match status" value="1"/>
</dbReference>
<evidence type="ECO:0000256" key="4">
    <source>
        <dbReference type="ARBA" id="ARBA00011738"/>
    </source>
</evidence>
<evidence type="ECO:0000256" key="3">
    <source>
        <dbReference type="ARBA" id="ARBA00007422"/>
    </source>
</evidence>
<evidence type="ECO:0000256" key="8">
    <source>
        <dbReference type="ARBA" id="ARBA00023235"/>
    </source>
</evidence>
<evidence type="ECO:0000256" key="11">
    <source>
        <dbReference type="RuleBase" id="RU363013"/>
    </source>
</evidence>
<dbReference type="GO" id="GO:0019563">
    <property type="term" value="P:glycerol catabolic process"/>
    <property type="evidence" value="ECO:0007669"/>
    <property type="project" value="TreeGrafter"/>
</dbReference>
<dbReference type="InterPro" id="IPR000652">
    <property type="entry name" value="Triosephosphate_isomerase"/>
</dbReference>
<dbReference type="GO" id="GO:0005829">
    <property type="term" value="C:cytosol"/>
    <property type="evidence" value="ECO:0007669"/>
    <property type="project" value="TreeGrafter"/>
</dbReference>
<dbReference type="GO" id="GO:0006094">
    <property type="term" value="P:gluconeogenesis"/>
    <property type="evidence" value="ECO:0007669"/>
    <property type="project" value="UniProtKB-UniPathway"/>
</dbReference>
<dbReference type="CDD" id="cd00311">
    <property type="entry name" value="TIM"/>
    <property type="match status" value="1"/>
</dbReference>
<comment type="function">
    <text evidence="10">Catalyzes the interconversion of glyceraldehyde 3-phosphate and dihydroxyacetone phosphate in the glycolytic and gluconeogenic pathways.</text>
</comment>
<feature type="chain" id="PRO_5031092015" description="Triosephosphate isomerase" evidence="12">
    <location>
        <begin position="21"/>
        <end position="292"/>
    </location>
</feature>
<evidence type="ECO:0000256" key="9">
    <source>
        <dbReference type="ARBA" id="ARBA00052432"/>
    </source>
</evidence>
<dbReference type="NCBIfam" id="TIGR00419">
    <property type="entry name" value="tim"/>
    <property type="match status" value="1"/>
</dbReference>
<keyword evidence="7 11" id="KW-0324">Glycolysis</keyword>
<dbReference type="EC" id="5.3.1.1" evidence="11"/>
<keyword evidence="6" id="KW-0963">Cytoplasm</keyword>
<comment type="pathway">
    <text evidence="1 11">Carbohydrate degradation; glycolysis; D-glyceraldehyde 3-phosphate from glycerone phosphate: step 1/1.</text>
</comment>
<accession>A0A7S2XYZ2</accession>
<dbReference type="PROSITE" id="PS51440">
    <property type="entry name" value="TIM_2"/>
    <property type="match status" value="1"/>
</dbReference>
<proteinExistence type="inferred from homology"/>
<dbReference type="InterPro" id="IPR020861">
    <property type="entry name" value="Triosephosphate_isomerase_AS"/>
</dbReference>
<dbReference type="Pfam" id="PF00121">
    <property type="entry name" value="TIM"/>
    <property type="match status" value="1"/>
</dbReference>
<gene>
    <name evidence="13" type="ORF">FJAP1339_LOCUS9192</name>
</gene>
<comment type="pathway">
    <text evidence="2 11">Carbohydrate biosynthesis; gluconeogenesis.</text>
</comment>